<reference evidence="2" key="1">
    <citation type="journal article" date="2014" name="Int. J. Syst. Evol. Microbiol.">
        <title>Complete genome sequence of Corynebacterium casei LMG S-19264T (=DSM 44701T), isolated from a smear-ripened cheese.</title>
        <authorList>
            <consortium name="US DOE Joint Genome Institute (JGI-PGF)"/>
            <person name="Walter F."/>
            <person name="Albersmeier A."/>
            <person name="Kalinowski J."/>
            <person name="Ruckert C."/>
        </authorList>
    </citation>
    <scope>NUCLEOTIDE SEQUENCE</scope>
    <source>
        <strain evidence="2">CGMCC 1.12919</strain>
    </source>
</reference>
<feature type="region of interest" description="Disordered" evidence="1">
    <location>
        <begin position="1"/>
        <end position="42"/>
    </location>
</feature>
<evidence type="ECO:0000256" key="1">
    <source>
        <dbReference type="SAM" id="MobiDB-lite"/>
    </source>
</evidence>
<feature type="compositionally biased region" description="Basic and acidic residues" evidence="1">
    <location>
        <begin position="12"/>
        <end position="25"/>
    </location>
</feature>
<dbReference type="Proteomes" id="UP000637002">
    <property type="component" value="Unassembled WGS sequence"/>
</dbReference>
<proteinExistence type="predicted"/>
<reference evidence="2" key="2">
    <citation type="submission" date="2020-09" db="EMBL/GenBank/DDBJ databases">
        <authorList>
            <person name="Sun Q."/>
            <person name="Zhou Y."/>
        </authorList>
    </citation>
    <scope>NUCLEOTIDE SEQUENCE</scope>
    <source>
        <strain evidence="2">CGMCC 1.12919</strain>
    </source>
</reference>
<name>A0A916UG71_9HYPH</name>
<organism evidence="2 3">
    <name type="scientific">Chelatococcus reniformis</name>
    <dbReference type="NCBI Taxonomy" id="1494448"/>
    <lineage>
        <taxon>Bacteria</taxon>
        <taxon>Pseudomonadati</taxon>
        <taxon>Pseudomonadota</taxon>
        <taxon>Alphaproteobacteria</taxon>
        <taxon>Hyphomicrobiales</taxon>
        <taxon>Chelatococcaceae</taxon>
        <taxon>Chelatococcus</taxon>
    </lineage>
</organism>
<gene>
    <name evidence="2" type="ORF">GCM10010994_31480</name>
</gene>
<accession>A0A916UG71</accession>
<sequence length="86" mass="9589">MPLTCHTAAGSRRREVHEVRERQDEGQDGSSNALRRGHNGIRSRCRLARPDANRFVEGLGSEVIAATLPPLILRRRVFSHAAALYT</sequence>
<evidence type="ECO:0000313" key="2">
    <source>
        <dbReference type="EMBL" id="GGC70634.1"/>
    </source>
</evidence>
<comment type="caution">
    <text evidence="2">The sequence shown here is derived from an EMBL/GenBank/DDBJ whole genome shotgun (WGS) entry which is preliminary data.</text>
</comment>
<dbReference type="EMBL" id="BMGG01000005">
    <property type="protein sequence ID" value="GGC70634.1"/>
    <property type="molecule type" value="Genomic_DNA"/>
</dbReference>
<keyword evidence="3" id="KW-1185">Reference proteome</keyword>
<evidence type="ECO:0000313" key="3">
    <source>
        <dbReference type="Proteomes" id="UP000637002"/>
    </source>
</evidence>
<dbReference type="AlphaFoldDB" id="A0A916UG71"/>
<protein>
    <submittedName>
        <fullName evidence="2">Uncharacterized protein</fullName>
    </submittedName>
</protein>